<reference evidence="2 3" key="1">
    <citation type="journal article" date="2019" name="Sci. Rep.">
        <title>Orb-weaving spider Araneus ventricosus genome elucidates the spidroin gene catalogue.</title>
        <authorList>
            <person name="Kono N."/>
            <person name="Nakamura H."/>
            <person name="Ohtoshi R."/>
            <person name="Moran D.A.P."/>
            <person name="Shinohara A."/>
            <person name="Yoshida Y."/>
            <person name="Fujiwara M."/>
            <person name="Mori M."/>
            <person name="Tomita M."/>
            <person name="Arakawa K."/>
        </authorList>
    </citation>
    <scope>NUCLEOTIDE SEQUENCE [LARGE SCALE GENOMIC DNA]</scope>
</reference>
<dbReference type="Proteomes" id="UP000499080">
    <property type="component" value="Unassembled WGS sequence"/>
</dbReference>
<sequence length="89" mass="9970">LVILSHGQMTRTTPELEPPLQTSMSHQRENVWPLRMIERAAGPIHGGSSVESGFEPGDLPTRPPRPLPNLDRSYFLDSSCSVRKPFSKF</sequence>
<keyword evidence="3" id="KW-1185">Reference proteome</keyword>
<accession>A0A4Y2BXS5</accession>
<dbReference type="EMBL" id="BGPR01000124">
    <property type="protein sequence ID" value="GBL96858.1"/>
    <property type="molecule type" value="Genomic_DNA"/>
</dbReference>
<dbReference type="AlphaFoldDB" id="A0A4Y2BXS5"/>
<evidence type="ECO:0000256" key="1">
    <source>
        <dbReference type="SAM" id="MobiDB-lite"/>
    </source>
</evidence>
<evidence type="ECO:0000313" key="3">
    <source>
        <dbReference type="Proteomes" id="UP000499080"/>
    </source>
</evidence>
<comment type="caution">
    <text evidence="2">The sequence shown here is derived from an EMBL/GenBank/DDBJ whole genome shotgun (WGS) entry which is preliminary data.</text>
</comment>
<feature type="non-terminal residue" evidence="2">
    <location>
        <position position="1"/>
    </location>
</feature>
<evidence type="ECO:0000313" key="2">
    <source>
        <dbReference type="EMBL" id="GBL96858.1"/>
    </source>
</evidence>
<name>A0A4Y2BXS5_ARAVE</name>
<feature type="region of interest" description="Disordered" evidence="1">
    <location>
        <begin position="43"/>
        <end position="72"/>
    </location>
</feature>
<gene>
    <name evidence="2" type="ORF">AVEN_118974_1</name>
</gene>
<feature type="region of interest" description="Disordered" evidence="1">
    <location>
        <begin position="1"/>
        <end position="27"/>
    </location>
</feature>
<protein>
    <submittedName>
        <fullName evidence="2">Uncharacterized protein</fullName>
    </submittedName>
</protein>
<organism evidence="2 3">
    <name type="scientific">Araneus ventricosus</name>
    <name type="common">Orbweaver spider</name>
    <name type="synonym">Epeira ventricosa</name>
    <dbReference type="NCBI Taxonomy" id="182803"/>
    <lineage>
        <taxon>Eukaryota</taxon>
        <taxon>Metazoa</taxon>
        <taxon>Ecdysozoa</taxon>
        <taxon>Arthropoda</taxon>
        <taxon>Chelicerata</taxon>
        <taxon>Arachnida</taxon>
        <taxon>Araneae</taxon>
        <taxon>Araneomorphae</taxon>
        <taxon>Entelegynae</taxon>
        <taxon>Araneoidea</taxon>
        <taxon>Araneidae</taxon>
        <taxon>Araneus</taxon>
    </lineage>
</organism>
<proteinExistence type="predicted"/>